<evidence type="ECO:0000256" key="2">
    <source>
        <dbReference type="ARBA" id="ARBA00022448"/>
    </source>
</evidence>
<comment type="function">
    <text evidence="9">Part of the tripartite ATP-independent periplasmic (TRAP) transport system.</text>
</comment>
<evidence type="ECO:0000256" key="4">
    <source>
        <dbReference type="ARBA" id="ARBA00022519"/>
    </source>
</evidence>
<dbReference type="AlphaFoldDB" id="A0A7W9ZGZ1"/>
<dbReference type="GO" id="GO:0005886">
    <property type="term" value="C:plasma membrane"/>
    <property type="evidence" value="ECO:0007669"/>
    <property type="project" value="UniProtKB-SubCell"/>
</dbReference>
<protein>
    <recommendedName>
        <fullName evidence="9">TRAP transporter small permease protein</fullName>
    </recommendedName>
</protein>
<dbReference type="InterPro" id="IPR007387">
    <property type="entry name" value="TRAP_DctQ"/>
</dbReference>
<name>A0A7W9ZGZ1_NOVIT</name>
<accession>A0A7W9ZGZ1</accession>
<proteinExistence type="inferred from homology"/>
<evidence type="ECO:0000256" key="1">
    <source>
        <dbReference type="ARBA" id="ARBA00004429"/>
    </source>
</evidence>
<feature type="transmembrane region" description="Helical" evidence="9">
    <location>
        <begin position="21"/>
        <end position="41"/>
    </location>
</feature>
<evidence type="ECO:0000256" key="3">
    <source>
        <dbReference type="ARBA" id="ARBA00022475"/>
    </source>
</evidence>
<feature type="transmembrane region" description="Helical" evidence="9">
    <location>
        <begin position="92"/>
        <end position="116"/>
    </location>
</feature>
<dbReference type="Pfam" id="PF04290">
    <property type="entry name" value="DctQ"/>
    <property type="match status" value="1"/>
</dbReference>
<evidence type="ECO:0000259" key="11">
    <source>
        <dbReference type="Pfam" id="PF04290"/>
    </source>
</evidence>
<evidence type="ECO:0000256" key="5">
    <source>
        <dbReference type="ARBA" id="ARBA00022692"/>
    </source>
</evidence>
<feature type="transmembrane region" description="Helical" evidence="9">
    <location>
        <begin position="53"/>
        <end position="71"/>
    </location>
</feature>
<keyword evidence="5 9" id="KW-0812">Transmembrane</keyword>
<dbReference type="PANTHER" id="PTHR35011:SF4">
    <property type="entry name" value="SLL1102 PROTEIN"/>
    <property type="match status" value="1"/>
</dbReference>
<gene>
    <name evidence="12" type="ORF">FHS48_001499</name>
</gene>
<reference evidence="12 13" key="1">
    <citation type="submission" date="2020-08" db="EMBL/GenBank/DDBJ databases">
        <title>Genomic Encyclopedia of Type Strains, Phase IV (KMG-IV): sequencing the most valuable type-strain genomes for metagenomic binning, comparative biology and taxonomic classification.</title>
        <authorList>
            <person name="Goeker M."/>
        </authorList>
    </citation>
    <scope>NUCLEOTIDE SEQUENCE [LARGE SCALE GENOMIC DNA]</scope>
    <source>
        <strain evidence="12 13">DSM 11590</strain>
    </source>
</reference>
<comment type="caution">
    <text evidence="12">The sequence shown here is derived from an EMBL/GenBank/DDBJ whole genome shotgun (WGS) entry which is preliminary data.</text>
</comment>
<dbReference type="Proteomes" id="UP000544872">
    <property type="component" value="Unassembled WGS sequence"/>
</dbReference>
<dbReference type="PANTHER" id="PTHR35011">
    <property type="entry name" value="2,3-DIKETO-L-GULONATE TRAP TRANSPORTER SMALL PERMEASE PROTEIN YIAM"/>
    <property type="match status" value="1"/>
</dbReference>
<evidence type="ECO:0000256" key="9">
    <source>
        <dbReference type="RuleBase" id="RU369079"/>
    </source>
</evidence>
<keyword evidence="7 9" id="KW-0472">Membrane</keyword>
<comment type="subunit">
    <text evidence="9">The complex comprises the extracytoplasmic solute receptor protein and the two transmembrane proteins.</text>
</comment>
<evidence type="ECO:0000256" key="7">
    <source>
        <dbReference type="ARBA" id="ARBA00023136"/>
    </source>
</evidence>
<feature type="region of interest" description="Disordered" evidence="10">
    <location>
        <begin position="174"/>
        <end position="194"/>
    </location>
</feature>
<keyword evidence="6 9" id="KW-1133">Transmembrane helix</keyword>
<evidence type="ECO:0000256" key="10">
    <source>
        <dbReference type="SAM" id="MobiDB-lite"/>
    </source>
</evidence>
<comment type="caution">
    <text evidence="9">Lacks conserved residue(s) required for the propagation of feature annotation.</text>
</comment>
<keyword evidence="2 9" id="KW-0813">Transport</keyword>
<keyword evidence="3" id="KW-1003">Cell membrane</keyword>
<feature type="domain" description="Tripartite ATP-independent periplasmic transporters DctQ component" evidence="11">
    <location>
        <begin position="30"/>
        <end position="161"/>
    </location>
</feature>
<keyword evidence="13" id="KW-1185">Reference proteome</keyword>
<comment type="subcellular location">
    <subcellularLocation>
        <location evidence="1 9">Cell inner membrane</location>
        <topology evidence="1 9">Multi-pass membrane protein</topology>
    </subcellularLocation>
</comment>
<evidence type="ECO:0000256" key="8">
    <source>
        <dbReference type="ARBA" id="ARBA00038436"/>
    </source>
</evidence>
<evidence type="ECO:0000256" key="6">
    <source>
        <dbReference type="ARBA" id="ARBA00022989"/>
    </source>
</evidence>
<organism evidence="12 13">
    <name type="scientific">Novispirillum itersonii</name>
    <name type="common">Aquaspirillum itersonii</name>
    <dbReference type="NCBI Taxonomy" id="189"/>
    <lineage>
        <taxon>Bacteria</taxon>
        <taxon>Pseudomonadati</taxon>
        <taxon>Pseudomonadota</taxon>
        <taxon>Alphaproteobacteria</taxon>
        <taxon>Rhodospirillales</taxon>
        <taxon>Novispirillaceae</taxon>
        <taxon>Novispirillum</taxon>
    </lineage>
</organism>
<comment type="similarity">
    <text evidence="8 9">Belongs to the TRAP transporter small permease family.</text>
</comment>
<evidence type="ECO:0000313" key="13">
    <source>
        <dbReference type="Proteomes" id="UP000544872"/>
    </source>
</evidence>
<keyword evidence="4 9" id="KW-0997">Cell inner membrane</keyword>
<dbReference type="RefSeq" id="WP_184262903.1">
    <property type="nucleotide sequence ID" value="NZ_JACIIX010000004.1"/>
</dbReference>
<sequence length="194" mass="21387">MSLLLLFSRLIDRLNEMVGKSVTWLVLIAVVISSVNASVRYTFSMSSNAWLEAQWYLFAGVFLLGAGYTHLRNEHIRIDILSHRLSPRGHAWLDIFGTLFFLLPMAGLILVLSWPVFMNSFHSMEISGNAGGLIRWPARLLVPVGFGLLTLQAVSELIKRVAFLTGHLAELPGGHGGHPPSVDEAEDLTAAQKP</sequence>
<dbReference type="GO" id="GO:0022857">
    <property type="term" value="F:transmembrane transporter activity"/>
    <property type="evidence" value="ECO:0007669"/>
    <property type="project" value="UniProtKB-UniRule"/>
</dbReference>
<dbReference type="InterPro" id="IPR055348">
    <property type="entry name" value="DctQ"/>
</dbReference>
<evidence type="ECO:0000313" key="12">
    <source>
        <dbReference type="EMBL" id="MBB6210089.1"/>
    </source>
</evidence>
<dbReference type="EMBL" id="JACIIX010000004">
    <property type="protein sequence ID" value="MBB6210089.1"/>
    <property type="molecule type" value="Genomic_DNA"/>
</dbReference>